<proteinExistence type="predicted"/>
<dbReference type="EMBL" id="QICN01000001">
    <property type="protein sequence ID" value="PXV71327.1"/>
    <property type="molecule type" value="Genomic_DNA"/>
</dbReference>
<name>A0A318EEX1_9GAMM</name>
<evidence type="ECO:0000313" key="2">
    <source>
        <dbReference type="Proteomes" id="UP000248330"/>
    </source>
</evidence>
<dbReference type="AlphaFoldDB" id="A0A318EEX1"/>
<reference evidence="1 2" key="1">
    <citation type="submission" date="2018-04" db="EMBL/GenBank/DDBJ databases">
        <title>Genomic Encyclopedia of Type Strains, Phase IV (KMG-IV): sequencing the most valuable type-strain genomes for metagenomic binning, comparative biology and taxonomic classification.</title>
        <authorList>
            <person name="Goeker M."/>
        </authorList>
    </citation>
    <scope>NUCLEOTIDE SEQUENCE [LARGE SCALE GENOMIC DNA]</scope>
    <source>
        <strain evidence="1 2">DSM 104150</strain>
    </source>
</reference>
<evidence type="ECO:0000313" key="1">
    <source>
        <dbReference type="EMBL" id="PXV71327.1"/>
    </source>
</evidence>
<keyword evidence="2" id="KW-1185">Reference proteome</keyword>
<comment type="caution">
    <text evidence="1">The sequence shown here is derived from an EMBL/GenBank/DDBJ whole genome shotgun (WGS) entry which is preliminary data.</text>
</comment>
<dbReference type="Proteomes" id="UP000248330">
    <property type="component" value="Unassembled WGS sequence"/>
</dbReference>
<gene>
    <name evidence="1" type="ORF">C8D93_101372</name>
</gene>
<organism evidence="1 2">
    <name type="scientific">Sinimarinibacterium flocculans</name>
    <dbReference type="NCBI Taxonomy" id="985250"/>
    <lineage>
        <taxon>Bacteria</taxon>
        <taxon>Pseudomonadati</taxon>
        <taxon>Pseudomonadota</taxon>
        <taxon>Gammaproteobacteria</taxon>
        <taxon>Nevskiales</taxon>
        <taxon>Nevskiaceae</taxon>
        <taxon>Sinimarinibacterium</taxon>
    </lineage>
</organism>
<accession>A0A318EEX1</accession>
<sequence length="46" mass="5024">MKAGNLCCNPFCLNNPARSPPSNESFFGQTSFKAQMGYLKVLILKG</sequence>
<protein>
    <submittedName>
        <fullName evidence="1">Uncharacterized protein</fullName>
    </submittedName>
</protein>